<accession>A0A1S1H7R2</accession>
<protein>
    <recommendedName>
        <fullName evidence="4">DUF445 domain-containing protein</fullName>
    </recommendedName>
</protein>
<sequence length="427" mass="45789">MALLARIGLDRFNPAQGGTRGMRIVATGLLVAMAATYVLARSQEARGMPAWGYVRAFAEAAMVGGLADWFAVTALFRHPLGLPIPHTAIIPRNKDRIGGALATFLRDNFLIPSVVARRLRRADVAAAAGRFLAQPPSGEGRLREGASKLAASILESLDDQRLGGMVKGAVAARLKALDIAPLLGQSLRAAIAEDRHVPLLDGIILWAARTLEANEAMIRDMVHKRAGAIMRWTGLDERLANAIVDGLNKLLAEMAEDPTHPLRAKAEEGLATLALDLQHDPAMQAKVAAFKAEIIANPAVAAWIDGLWRQAREALLNAARDPHAAMAGRLGETLRQLGETLQQDERLRRTINQFARRATVGAVAAYGDSIVRLVSDTIRGWDAGTVTDRLEAAVGRDLQYIRINGTVVGGLVGVAIHAANAWLPALR</sequence>
<comment type="caution">
    <text evidence="2">The sequence shown here is derived from an EMBL/GenBank/DDBJ whole genome shotgun (WGS) entry which is preliminary data.</text>
</comment>
<keyword evidence="1" id="KW-0812">Transmembrane</keyword>
<proteinExistence type="predicted"/>
<keyword evidence="1" id="KW-0472">Membrane</keyword>
<feature type="transmembrane region" description="Helical" evidence="1">
    <location>
        <begin position="20"/>
        <end position="40"/>
    </location>
</feature>
<keyword evidence="1" id="KW-1133">Transmembrane helix</keyword>
<evidence type="ECO:0000256" key="1">
    <source>
        <dbReference type="SAM" id="Phobius"/>
    </source>
</evidence>
<dbReference type="Proteomes" id="UP000179467">
    <property type="component" value="Unassembled WGS sequence"/>
</dbReference>
<dbReference type="PANTHER" id="PTHR38442">
    <property type="entry name" value="INNER MEMBRANE PROTEIN-RELATED"/>
    <property type="match status" value="1"/>
</dbReference>
<keyword evidence="3" id="KW-1185">Reference proteome</keyword>
<evidence type="ECO:0000313" key="2">
    <source>
        <dbReference type="EMBL" id="OHT18134.1"/>
    </source>
</evidence>
<organism evidence="2 3">
    <name type="scientific">Edaphosphingomonas haloaromaticamans</name>
    <dbReference type="NCBI Taxonomy" id="653954"/>
    <lineage>
        <taxon>Bacteria</taxon>
        <taxon>Pseudomonadati</taxon>
        <taxon>Pseudomonadota</taxon>
        <taxon>Alphaproteobacteria</taxon>
        <taxon>Sphingomonadales</taxon>
        <taxon>Rhizorhabdaceae</taxon>
        <taxon>Edaphosphingomonas</taxon>
    </lineage>
</organism>
<dbReference type="GO" id="GO:0005886">
    <property type="term" value="C:plasma membrane"/>
    <property type="evidence" value="ECO:0007669"/>
    <property type="project" value="TreeGrafter"/>
</dbReference>
<dbReference type="EMBL" id="MIPT01000001">
    <property type="protein sequence ID" value="OHT18134.1"/>
    <property type="molecule type" value="Genomic_DNA"/>
</dbReference>
<gene>
    <name evidence="2" type="ORF">BHE75_00103</name>
</gene>
<dbReference type="Pfam" id="PF04286">
    <property type="entry name" value="DUF445"/>
    <property type="match status" value="1"/>
</dbReference>
<dbReference type="PANTHER" id="PTHR38442:SF1">
    <property type="entry name" value="INNER MEMBRANE PROTEIN"/>
    <property type="match status" value="1"/>
</dbReference>
<evidence type="ECO:0008006" key="4">
    <source>
        <dbReference type="Google" id="ProtNLM"/>
    </source>
</evidence>
<dbReference type="InterPro" id="IPR007383">
    <property type="entry name" value="DUF445"/>
</dbReference>
<evidence type="ECO:0000313" key="3">
    <source>
        <dbReference type="Proteomes" id="UP000179467"/>
    </source>
</evidence>
<dbReference type="AlphaFoldDB" id="A0A1S1H7R2"/>
<name>A0A1S1H7R2_9SPHN</name>
<dbReference type="RefSeq" id="WP_070931673.1">
    <property type="nucleotide sequence ID" value="NZ_MIPT01000001.1"/>
</dbReference>
<reference evidence="2 3" key="1">
    <citation type="submission" date="2016-09" db="EMBL/GenBank/DDBJ databases">
        <title>Metabolic pathway, cell adaptation mechanisms and a novel monoxygenase revealed through proteogenomic-transcription analysis of a Sphingomonas haloaromaticamans strain degrading the fungicide ortho-phenylphenol.</title>
        <authorList>
            <person name="Perruchon C."/>
            <person name="Papadopoulou E.S."/>
            <person name="Rousidou C."/>
            <person name="Vasileiadis S."/>
            <person name="Tanou G."/>
            <person name="Amoutzias G."/>
            <person name="Molassiotis A."/>
            <person name="Karpouzas D.G."/>
        </authorList>
    </citation>
    <scope>NUCLEOTIDE SEQUENCE [LARGE SCALE GENOMIC DNA]</scope>
    <source>
        <strain evidence="2 3">P3</strain>
    </source>
</reference>